<feature type="short sequence motif" description="VHIID" evidence="3">
    <location>
        <begin position="243"/>
        <end position="247"/>
    </location>
</feature>
<organism evidence="5 6">
    <name type="scientific">Miscanthus lutarioriparius</name>
    <dbReference type="NCBI Taxonomy" id="422564"/>
    <lineage>
        <taxon>Eukaryota</taxon>
        <taxon>Viridiplantae</taxon>
        <taxon>Streptophyta</taxon>
        <taxon>Embryophyta</taxon>
        <taxon>Tracheophyta</taxon>
        <taxon>Spermatophyta</taxon>
        <taxon>Magnoliopsida</taxon>
        <taxon>Liliopsida</taxon>
        <taxon>Poales</taxon>
        <taxon>Poaceae</taxon>
        <taxon>PACMAD clade</taxon>
        <taxon>Panicoideae</taxon>
        <taxon>Andropogonodae</taxon>
        <taxon>Andropogoneae</taxon>
        <taxon>Saccharinae</taxon>
        <taxon>Miscanthus</taxon>
    </lineage>
</organism>
<reference evidence="5" key="1">
    <citation type="submission" date="2020-10" db="EMBL/GenBank/DDBJ databases">
        <authorList>
            <person name="Han B."/>
            <person name="Lu T."/>
            <person name="Zhao Q."/>
            <person name="Huang X."/>
            <person name="Zhao Y."/>
        </authorList>
    </citation>
    <scope>NUCLEOTIDE SEQUENCE</scope>
</reference>
<dbReference type="Proteomes" id="UP000604825">
    <property type="component" value="Unassembled WGS sequence"/>
</dbReference>
<feature type="region of interest" description="Disordered" evidence="4">
    <location>
        <begin position="1"/>
        <end position="21"/>
    </location>
</feature>
<comment type="caution">
    <text evidence="3">Lacks conserved residue(s) required for the propagation of feature annotation.</text>
</comment>
<dbReference type="OrthoDB" id="636435at2759"/>
<sequence>MSLENSNSKGKAVVKEEVSPLTPVEQKPFAVMSNLDDKAMLKKEVEKVSLPILETAAPHHHQTPSNDVSGSDDNNDVLGGTSGVQDVGSSSASAAHMMQQAAMQWGAVAAQTVILPVFQQLDSSRILLIKEVMQHCVTALATGDILAANTGLVIMSTLASADGDPLQRVAFAFAEALGRRALQQMLPGLYGGLLQLDFPPQPAATGYTGATRLCFDALCPLLRVAASVANHAIITAMEGEEHVHVVDLGGASPNQWLELLHLFAVRPEGKPSSLRLTVVSEEEGLLSCTAWLLHREAARLHIPFVFNPVRSHIDRLSPTDVSSFGVHRASWQEREGKKKQPKHQITMADALLRVLCDLSPKLIVLTEQEAYHNGASLGDRVRNAFDYYAALFNDLEAGGAPPRVGGPRGRGADASPAGDHGHRRP</sequence>
<accession>A0A811RY16</accession>
<dbReference type="Pfam" id="PF03514">
    <property type="entry name" value="GRAS"/>
    <property type="match status" value="1"/>
</dbReference>
<evidence type="ECO:0000313" key="5">
    <source>
        <dbReference type="EMBL" id="CAD6333990.1"/>
    </source>
</evidence>
<evidence type="ECO:0000256" key="1">
    <source>
        <dbReference type="ARBA" id="ARBA00023015"/>
    </source>
</evidence>
<dbReference type="AlphaFoldDB" id="A0A811RY16"/>
<comment type="caution">
    <text evidence="5">The sequence shown here is derived from an EMBL/GenBank/DDBJ whole genome shotgun (WGS) entry which is preliminary data.</text>
</comment>
<protein>
    <submittedName>
        <fullName evidence="5">Uncharacterized protein</fullName>
    </submittedName>
</protein>
<feature type="region of interest" description="Disordered" evidence="4">
    <location>
        <begin position="54"/>
        <end position="91"/>
    </location>
</feature>
<comment type="similarity">
    <text evidence="3">Belongs to the GRAS family.</text>
</comment>
<dbReference type="InterPro" id="IPR005202">
    <property type="entry name" value="TF_GRAS"/>
</dbReference>
<gene>
    <name evidence="5" type="ORF">NCGR_LOCUS58088</name>
</gene>
<dbReference type="PROSITE" id="PS50985">
    <property type="entry name" value="GRAS"/>
    <property type="match status" value="1"/>
</dbReference>
<evidence type="ECO:0000313" key="6">
    <source>
        <dbReference type="Proteomes" id="UP000604825"/>
    </source>
</evidence>
<feature type="region of interest" description="Leucine repeat II (LRII)" evidence="3">
    <location>
        <begin position="288"/>
        <end position="320"/>
    </location>
</feature>
<dbReference type="PANTHER" id="PTHR31636">
    <property type="entry name" value="OSJNBA0084A10.13 PROTEIN-RELATED"/>
    <property type="match status" value="1"/>
</dbReference>
<proteinExistence type="inferred from homology"/>
<keyword evidence="2" id="KW-0804">Transcription</keyword>
<feature type="region of interest" description="SAW" evidence="3">
    <location>
        <begin position="414"/>
        <end position="425"/>
    </location>
</feature>
<keyword evidence="1" id="KW-0805">Transcription regulation</keyword>
<evidence type="ECO:0000256" key="3">
    <source>
        <dbReference type="PROSITE-ProRule" id="PRU01191"/>
    </source>
</evidence>
<dbReference type="EMBL" id="CAJGYO010000017">
    <property type="protein sequence ID" value="CAD6333990.1"/>
    <property type="molecule type" value="Genomic_DNA"/>
</dbReference>
<evidence type="ECO:0000256" key="4">
    <source>
        <dbReference type="SAM" id="MobiDB-lite"/>
    </source>
</evidence>
<feature type="region of interest" description="Disordered" evidence="4">
    <location>
        <begin position="399"/>
        <end position="425"/>
    </location>
</feature>
<keyword evidence="6" id="KW-1185">Reference proteome</keyword>
<evidence type="ECO:0000256" key="2">
    <source>
        <dbReference type="ARBA" id="ARBA00023163"/>
    </source>
</evidence>
<name>A0A811RY16_9POAL</name>